<protein>
    <submittedName>
        <fullName evidence="1">Uncharacterized protein</fullName>
    </submittedName>
</protein>
<dbReference type="KEGG" id="fku:FGKAn22_06320"/>
<name>A0AAN1T051_9PROT</name>
<organism evidence="1 2">
    <name type="scientific">Ferrigenium kumadai</name>
    <dbReference type="NCBI Taxonomy" id="1682490"/>
    <lineage>
        <taxon>Bacteria</taxon>
        <taxon>Pseudomonadati</taxon>
        <taxon>Pseudomonadota</taxon>
        <taxon>Betaproteobacteria</taxon>
        <taxon>Nitrosomonadales</taxon>
        <taxon>Gallionellaceae</taxon>
        <taxon>Ferrigenium</taxon>
    </lineage>
</organism>
<dbReference type="Proteomes" id="UP001319121">
    <property type="component" value="Chromosome"/>
</dbReference>
<evidence type="ECO:0000313" key="1">
    <source>
        <dbReference type="EMBL" id="BBI98939.1"/>
    </source>
</evidence>
<gene>
    <name evidence="1" type="ORF">FGKAn22_06320</name>
</gene>
<accession>A0AAN1T051</accession>
<sequence>MQKSLPERLEKAQLEVAQAEIRLAQAKEQLAYEKTVEARIIQALHADLQAIDTTIGMHEILINPASIPPIRSHSTKRILPYGEITRCVFDCLKYAGGGPLSTLEIAAFIASNNDLELSGESFRTLGDCVRHRLKNLRAKGKVERVNETKGPNKEGLWALPRDVTQPVPAWQPKVTHRRA</sequence>
<proteinExistence type="predicted"/>
<dbReference type="AlphaFoldDB" id="A0AAN1T051"/>
<reference evidence="1 2" key="1">
    <citation type="submission" date="2019-03" db="EMBL/GenBank/DDBJ databases">
        <title>Complete genome sequence of Ferrigenium kumadai strain An22, a microaerophilic iron-oxidizing bacterium isolated from a paddy field soil.</title>
        <authorList>
            <person name="Watanabe T."/>
            <person name="Asakawa S."/>
        </authorList>
    </citation>
    <scope>NUCLEOTIDE SEQUENCE [LARGE SCALE GENOMIC DNA]</scope>
    <source>
        <strain evidence="1 2">An22</strain>
    </source>
</reference>
<evidence type="ECO:0000313" key="2">
    <source>
        <dbReference type="Proteomes" id="UP001319121"/>
    </source>
</evidence>
<dbReference type="EMBL" id="AP019536">
    <property type="protein sequence ID" value="BBI98939.1"/>
    <property type="molecule type" value="Genomic_DNA"/>
</dbReference>
<keyword evidence="2" id="KW-1185">Reference proteome</keyword>